<feature type="region of interest" description="Disordered" evidence="1">
    <location>
        <begin position="87"/>
        <end position="106"/>
    </location>
</feature>
<comment type="caution">
    <text evidence="2">The sequence shown here is derived from an EMBL/GenBank/DDBJ whole genome shotgun (WGS) entry which is preliminary data.</text>
</comment>
<evidence type="ECO:0000256" key="1">
    <source>
        <dbReference type="SAM" id="MobiDB-lite"/>
    </source>
</evidence>
<dbReference type="EMBL" id="JAAAUQ010000340">
    <property type="protein sequence ID" value="KAF9151241.1"/>
    <property type="molecule type" value="Genomic_DNA"/>
</dbReference>
<reference evidence="2" key="1">
    <citation type="journal article" date="2020" name="Fungal Divers.">
        <title>Resolving the Mortierellaceae phylogeny through synthesis of multi-gene phylogenetics and phylogenomics.</title>
        <authorList>
            <person name="Vandepol N."/>
            <person name="Liber J."/>
            <person name="Desiro A."/>
            <person name="Na H."/>
            <person name="Kennedy M."/>
            <person name="Barry K."/>
            <person name="Grigoriev I.V."/>
            <person name="Miller A.N."/>
            <person name="O'Donnell K."/>
            <person name="Stajich J.E."/>
            <person name="Bonito G."/>
        </authorList>
    </citation>
    <scope>NUCLEOTIDE SEQUENCE</scope>
    <source>
        <strain evidence="2">NRRL 6426</strain>
    </source>
</reference>
<dbReference type="Proteomes" id="UP000748756">
    <property type="component" value="Unassembled WGS sequence"/>
</dbReference>
<dbReference type="AlphaFoldDB" id="A0A9P5RZ70"/>
<organism evidence="2 3">
    <name type="scientific">Linnemannia schmuckeri</name>
    <dbReference type="NCBI Taxonomy" id="64567"/>
    <lineage>
        <taxon>Eukaryota</taxon>
        <taxon>Fungi</taxon>
        <taxon>Fungi incertae sedis</taxon>
        <taxon>Mucoromycota</taxon>
        <taxon>Mortierellomycotina</taxon>
        <taxon>Mortierellomycetes</taxon>
        <taxon>Mortierellales</taxon>
        <taxon>Mortierellaceae</taxon>
        <taxon>Linnemannia</taxon>
    </lineage>
</organism>
<accession>A0A9P5RZ70</accession>
<evidence type="ECO:0000313" key="3">
    <source>
        <dbReference type="Proteomes" id="UP000748756"/>
    </source>
</evidence>
<keyword evidence="3" id="KW-1185">Reference proteome</keyword>
<gene>
    <name evidence="2" type="ORF">BG015_006930</name>
</gene>
<protein>
    <submittedName>
        <fullName evidence="2">Uncharacterized protein</fullName>
    </submittedName>
</protein>
<dbReference type="OrthoDB" id="2375009at2759"/>
<sequence>MAFNHARYLQHLRNAEINPSPLPDVIVSYTDDLITEPTPDQSLDNQNLLYGVPTQLYSVSAGDTAAQTEFDQVVSYIDEAIVERVPPPHGEFVDTEPGLDIDKRKL</sequence>
<evidence type="ECO:0000313" key="2">
    <source>
        <dbReference type="EMBL" id="KAF9151241.1"/>
    </source>
</evidence>
<proteinExistence type="predicted"/>
<name>A0A9P5RZ70_9FUNG</name>